<proteinExistence type="predicted"/>
<dbReference type="PANTHER" id="PTHR33067">
    <property type="entry name" value="RNA-DIRECTED DNA POLYMERASE-RELATED"/>
    <property type="match status" value="1"/>
</dbReference>
<evidence type="ECO:0000313" key="2">
    <source>
        <dbReference type="Proteomes" id="UP001151760"/>
    </source>
</evidence>
<comment type="caution">
    <text evidence="1">The sequence shown here is derived from an EMBL/GenBank/DDBJ whole genome shotgun (WGS) entry which is preliminary data.</text>
</comment>
<name>A0ABQ5FQ80_9ASTR</name>
<keyword evidence="2" id="KW-1185">Reference proteome</keyword>
<organism evidence="1 2">
    <name type="scientific">Tanacetum coccineum</name>
    <dbReference type="NCBI Taxonomy" id="301880"/>
    <lineage>
        <taxon>Eukaryota</taxon>
        <taxon>Viridiplantae</taxon>
        <taxon>Streptophyta</taxon>
        <taxon>Embryophyta</taxon>
        <taxon>Tracheophyta</taxon>
        <taxon>Spermatophyta</taxon>
        <taxon>Magnoliopsida</taxon>
        <taxon>eudicotyledons</taxon>
        <taxon>Gunneridae</taxon>
        <taxon>Pentapetalae</taxon>
        <taxon>asterids</taxon>
        <taxon>campanulids</taxon>
        <taxon>Asterales</taxon>
        <taxon>Asteraceae</taxon>
        <taxon>Asteroideae</taxon>
        <taxon>Anthemideae</taxon>
        <taxon>Anthemidinae</taxon>
        <taxon>Tanacetum</taxon>
    </lineage>
</organism>
<reference evidence="1" key="1">
    <citation type="journal article" date="2022" name="Int. J. Mol. Sci.">
        <title>Draft Genome of Tanacetum Coccineum: Genomic Comparison of Closely Related Tanacetum-Family Plants.</title>
        <authorList>
            <person name="Yamashiro T."/>
            <person name="Shiraishi A."/>
            <person name="Nakayama K."/>
            <person name="Satake H."/>
        </authorList>
    </citation>
    <scope>NUCLEOTIDE SEQUENCE</scope>
</reference>
<evidence type="ECO:0000313" key="1">
    <source>
        <dbReference type="EMBL" id="GJT65440.1"/>
    </source>
</evidence>
<dbReference type="PANTHER" id="PTHR33067:SF31">
    <property type="entry name" value="RNA-DIRECTED DNA POLYMERASE"/>
    <property type="match status" value="1"/>
</dbReference>
<protein>
    <submittedName>
        <fullName evidence="1">Uncharacterized protein</fullName>
    </submittedName>
</protein>
<dbReference type="Proteomes" id="UP001151760">
    <property type="component" value="Unassembled WGS sequence"/>
</dbReference>
<reference evidence="1" key="2">
    <citation type="submission" date="2022-01" db="EMBL/GenBank/DDBJ databases">
        <authorList>
            <person name="Yamashiro T."/>
            <person name="Shiraishi A."/>
            <person name="Satake H."/>
            <person name="Nakayama K."/>
        </authorList>
    </citation>
    <scope>NUCLEOTIDE SEQUENCE</scope>
</reference>
<gene>
    <name evidence="1" type="ORF">Tco_1016920</name>
</gene>
<sequence length="570" mass="63794">MKCPQHYLTEMQEVILFYNRLEVLTRQILDSKGVIPTKTIADAKVAIQEMAEYSQKWHNGTSKTISTETFDGLVAIQAQLNNLGSKIKRVNEKVYAALVYPTTPKAVHLKKKNSKLILESRQATIPFPSRLNGYYCDEKGSNGPQYLDVYSCGATIRNDSLPRKEKDPGSFTLPYYINNIYFKNALADLGASISVMPLSTYLNLGIGKFVFPIDLVILDMPEDVKVPLILIRQFLSTAYAKIDVFKRKITLRVGDGKIIFKSVKLASSLSKRVYMLSLRERMELDLEARIMGETLILNRSRRNELGNFANVPVFIGNFYVIIDFTIVEDMDPYLDEGMGEVVVGEPFYEVSCVATRRFDGIIIIRNEDDSPKSAEEPSDVPALLIECQHVAVLSLARLTKKIERAFLAWLVKSSFWPYLAGDDDVELTAEKDWAFRRAARWTASDILEEGGDDVKSAWPLWAGPHTCYNGNYNGKQGCKAERIRKDCLSSDCSLQLGNMKLESLVIADQHAAVNMYPGPVHTARHTLGIGFARSIGPMITHDFCVPLVPQRLLVVLLAHTTVGSSTGVKS</sequence>
<accession>A0ABQ5FQ80</accession>
<dbReference type="EMBL" id="BQNB010017630">
    <property type="protein sequence ID" value="GJT65440.1"/>
    <property type="molecule type" value="Genomic_DNA"/>
</dbReference>